<proteinExistence type="predicted"/>
<name>A0ABS3W6G5_9BACL</name>
<feature type="transmembrane region" description="Helical" evidence="1">
    <location>
        <begin position="120"/>
        <end position="144"/>
    </location>
</feature>
<keyword evidence="1" id="KW-0812">Transmembrane</keyword>
<reference evidence="2 3" key="1">
    <citation type="submission" date="2021-03" db="EMBL/GenBank/DDBJ databases">
        <title>Paenibacillus artemisicola MWE-103 whole genome sequence.</title>
        <authorList>
            <person name="Ham Y.J."/>
        </authorList>
    </citation>
    <scope>NUCLEOTIDE SEQUENCE [LARGE SCALE GENOMIC DNA]</scope>
    <source>
        <strain evidence="2 3">MWE-103</strain>
    </source>
</reference>
<feature type="transmembrane region" description="Helical" evidence="1">
    <location>
        <begin position="188"/>
        <end position="207"/>
    </location>
</feature>
<accession>A0ABS3W6G5</accession>
<keyword evidence="1" id="KW-1133">Transmembrane helix</keyword>
<protein>
    <recommendedName>
        <fullName evidence="4">ABC-2 family transporter</fullName>
    </recommendedName>
</protein>
<feature type="transmembrane region" description="Helical" evidence="1">
    <location>
        <begin position="219"/>
        <end position="238"/>
    </location>
</feature>
<feature type="transmembrane region" description="Helical" evidence="1">
    <location>
        <begin position="250"/>
        <end position="273"/>
    </location>
</feature>
<comment type="caution">
    <text evidence="2">The sequence shown here is derived from an EMBL/GenBank/DDBJ whole genome shotgun (WGS) entry which is preliminary data.</text>
</comment>
<organism evidence="2 3">
    <name type="scientific">Paenibacillus artemisiicola</name>
    <dbReference type="NCBI Taxonomy" id="1172618"/>
    <lineage>
        <taxon>Bacteria</taxon>
        <taxon>Bacillati</taxon>
        <taxon>Bacillota</taxon>
        <taxon>Bacilli</taxon>
        <taxon>Bacillales</taxon>
        <taxon>Paenibacillaceae</taxon>
        <taxon>Paenibacillus</taxon>
    </lineage>
</organism>
<dbReference type="EMBL" id="JAGGDJ010000003">
    <property type="protein sequence ID" value="MBO7743895.1"/>
    <property type="molecule type" value="Genomic_DNA"/>
</dbReference>
<keyword evidence="1" id="KW-0472">Membrane</keyword>
<evidence type="ECO:0000256" key="1">
    <source>
        <dbReference type="SAM" id="Phobius"/>
    </source>
</evidence>
<sequence length="279" mass="31053">MNRYLKLVHWEIMRFWKLLAGLAALTAIVQCAGMIREANRYGNQVNDRIRTSNSTLDAFVQANGKYSFLDAVSQAGMWIYGPIALCAGILALYVFMIWYKEWYGKNVFVYRLLMLPTARRNIYFAKLTAILLFVFAFIGLQLALLPLENRLFVSAGGTELFEPTGVFELVRGASLLALIIPGTFTDFLLIYGIGAIVVLVCFTGVLLERSYRLKGAAAAVLYVAGAFLFLMLPYLILGRKIDTYLYPSEFYGIELALLAIVAAVTVGLGLHLITKKVSV</sequence>
<dbReference type="RefSeq" id="WP_208846909.1">
    <property type="nucleotide sequence ID" value="NZ_JAGGDJ010000003.1"/>
</dbReference>
<evidence type="ECO:0000313" key="3">
    <source>
        <dbReference type="Proteomes" id="UP000670947"/>
    </source>
</evidence>
<feature type="transmembrane region" description="Helical" evidence="1">
    <location>
        <begin position="77"/>
        <end position="99"/>
    </location>
</feature>
<keyword evidence="3" id="KW-1185">Reference proteome</keyword>
<gene>
    <name evidence="2" type="ORF">I8J29_06790</name>
</gene>
<evidence type="ECO:0000313" key="2">
    <source>
        <dbReference type="EMBL" id="MBO7743895.1"/>
    </source>
</evidence>
<dbReference type="Proteomes" id="UP000670947">
    <property type="component" value="Unassembled WGS sequence"/>
</dbReference>
<evidence type="ECO:0008006" key="4">
    <source>
        <dbReference type="Google" id="ProtNLM"/>
    </source>
</evidence>